<dbReference type="InterPro" id="IPR052347">
    <property type="entry name" value="Isochorismatase_Nicotinamidase"/>
</dbReference>
<evidence type="ECO:0000256" key="3">
    <source>
        <dbReference type="ARBA" id="ARBA00022723"/>
    </source>
</evidence>
<keyword evidence="10" id="KW-1185">Reference proteome</keyword>
<evidence type="ECO:0000256" key="2">
    <source>
        <dbReference type="ARBA" id="ARBA00022642"/>
    </source>
</evidence>
<dbReference type="AlphaFoldDB" id="A0A506UR41"/>
<feature type="domain" description="Isochorismatase-like" evidence="8">
    <location>
        <begin position="21"/>
        <end position="185"/>
    </location>
</feature>
<keyword evidence="3" id="KW-0479">Metal-binding</keyword>
<keyword evidence="4" id="KW-0378">Hydrolase</keyword>
<protein>
    <recommendedName>
        <fullName evidence="6">nicotinamidase</fullName>
        <ecNumber evidence="6">3.5.1.19</ecNumber>
    </recommendedName>
    <alternativeName>
        <fullName evidence="7">Nicotinamide deamidase</fullName>
    </alternativeName>
</protein>
<dbReference type="GO" id="GO:0008936">
    <property type="term" value="F:nicotinamidase activity"/>
    <property type="evidence" value="ECO:0007669"/>
    <property type="project" value="UniProtKB-EC"/>
</dbReference>
<dbReference type="InterPro" id="IPR000868">
    <property type="entry name" value="Isochorismatase-like_dom"/>
</dbReference>
<sequence length="201" mass="21516">MVQNPPVPAHWKDFQPQPGDALLIVDMQADFMPGGPLAVPEADQLIKPISRMAENFATVTATRDWHPDDHCSFTAEGGQWPAHARAGSPGAAFAPGLVLPPRTLIWSKGSEKTAEAYSVFQDENGQASGFADKLADYAPKRLFICGVALEYCVQACALDALKAGAKAGYKVCLFPQLCGSLHPPALTLARLERAGVALYRV</sequence>
<dbReference type="Proteomes" id="UP000315037">
    <property type="component" value="Unassembled WGS sequence"/>
</dbReference>
<keyword evidence="2" id="KW-0662">Pyridine nucleotide biosynthesis</keyword>
<dbReference type="SUPFAM" id="SSF52499">
    <property type="entry name" value="Isochorismatase-like hydrolases"/>
    <property type="match status" value="1"/>
</dbReference>
<dbReference type="PANTHER" id="PTHR11080:SF2">
    <property type="entry name" value="LD05707P"/>
    <property type="match status" value="1"/>
</dbReference>
<dbReference type="Pfam" id="PF00857">
    <property type="entry name" value="Isochorismatase"/>
    <property type="match status" value="1"/>
</dbReference>
<evidence type="ECO:0000259" key="8">
    <source>
        <dbReference type="Pfam" id="PF00857"/>
    </source>
</evidence>
<dbReference type="GO" id="GO:0019363">
    <property type="term" value="P:pyridine nucleotide biosynthetic process"/>
    <property type="evidence" value="ECO:0007669"/>
    <property type="project" value="UniProtKB-KW"/>
</dbReference>
<name>A0A506UR41_9PROT</name>
<dbReference type="Gene3D" id="3.40.50.850">
    <property type="entry name" value="Isochorismatase-like"/>
    <property type="match status" value="1"/>
</dbReference>
<comment type="caution">
    <text evidence="9">The sequence shown here is derived from an EMBL/GenBank/DDBJ whole genome shotgun (WGS) entry which is preliminary data.</text>
</comment>
<dbReference type="RefSeq" id="WP_165600248.1">
    <property type="nucleotide sequence ID" value="NZ_SORZ01000001.1"/>
</dbReference>
<comment type="similarity">
    <text evidence="1">Belongs to the isochorismatase family.</text>
</comment>
<evidence type="ECO:0000256" key="5">
    <source>
        <dbReference type="ARBA" id="ARBA00037900"/>
    </source>
</evidence>
<evidence type="ECO:0000256" key="4">
    <source>
        <dbReference type="ARBA" id="ARBA00022801"/>
    </source>
</evidence>
<reference evidence="9 10" key="1">
    <citation type="submission" date="2019-03" db="EMBL/GenBank/DDBJ databases">
        <title>The complete genome sequence of Neokomagataea sp. Jb2 NBRC113641.</title>
        <authorList>
            <person name="Chua K.-O."/>
            <person name="Chan K.-G."/>
            <person name="See-Too W.-S."/>
        </authorList>
    </citation>
    <scope>NUCLEOTIDE SEQUENCE [LARGE SCALE GENOMIC DNA]</scope>
    <source>
        <strain evidence="9 10">Jb2</strain>
    </source>
</reference>
<accession>A0A506UR41</accession>
<dbReference type="InterPro" id="IPR036380">
    <property type="entry name" value="Isochorismatase-like_sf"/>
</dbReference>
<comment type="pathway">
    <text evidence="5">Cofactor biosynthesis; nicotinate biosynthesis; nicotinate from nicotinamide: step 1/1.</text>
</comment>
<gene>
    <name evidence="9" type="ORF">E3202_02460</name>
</gene>
<evidence type="ECO:0000256" key="7">
    <source>
        <dbReference type="ARBA" id="ARBA00043224"/>
    </source>
</evidence>
<evidence type="ECO:0000256" key="1">
    <source>
        <dbReference type="ARBA" id="ARBA00006336"/>
    </source>
</evidence>
<dbReference type="EC" id="3.5.1.19" evidence="6"/>
<dbReference type="EMBL" id="SORZ01000001">
    <property type="protein sequence ID" value="TPW35815.1"/>
    <property type="molecule type" value="Genomic_DNA"/>
</dbReference>
<proteinExistence type="inferred from homology"/>
<evidence type="ECO:0000256" key="6">
    <source>
        <dbReference type="ARBA" id="ARBA00039017"/>
    </source>
</evidence>
<organism evidence="9 10">
    <name type="scientific">Oecophyllibacter saccharovorans</name>
    <dbReference type="NCBI Taxonomy" id="2558360"/>
    <lineage>
        <taxon>Bacteria</taxon>
        <taxon>Pseudomonadati</taxon>
        <taxon>Pseudomonadota</taxon>
        <taxon>Alphaproteobacteria</taxon>
        <taxon>Acetobacterales</taxon>
        <taxon>Acetobacteraceae</taxon>
        <taxon>Oecophyllibacter</taxon>
    </lineage>
</organism>
<evidence type="ECO:0000313" key="9">
    <source>
        <dbReference type="EMBL" id="TPW35815.1"/>
    </source>
</evidence>
<dbReference type="GO" id="GO:0046872">
    <property type="term" value="F:metal ion binding"/>
    <property type="evidence" value="ECO:0007669"/>
    <property type="project" value="UniProtKB-KW"/>
</dbReference>
<dbReference type="PANTHER" id="PTHR11080">
    <property type="entry name" value="PYRAZINAMIDASE/NICOTINAMIDASE"/>
    <property type="match status" value="1"/>
</dbReference>
<evidence type="ECO:0000313" key="10">
    <source>
        <dbReference type="Proteomes" id="UP000315037"/>
    </source>
</evidence>